<dbReference type="AlphaFoldDB" id="A0AAW0JSJ1"/>
<proteinExistence type="predicted"/>
<feature type="transmembrane region" description="Helical" evidence="2">
    <location>
        <begin position="12"/>
        <end position="33"/>
    </location>
</feature>
<feature type="region of interest" description="Disordered" evidence="1">
    <location>
        <begin position="88"/>
        <end position="112"/>
    </location>
</feature>
<reference evidence="3 4" key="1">
    <citation type="journal article" date="2018" name="Sci. Data">
        <title>The draft genome sequence of cork oak.</title>
        <authorList>
            <person name="Ramos A.M."/>
            <person name="Usie A."/>
            <person name="Barbosa P."/>
            <person name="Barros P.M."/>
            <person name="Capote T."/>
            <person name="Chaves I."/>
            <person name="Simoes F."/>
            <person name="Abreu I."/>
            <person name="Carrasquinho I."/>
            <person name="Faro C."/>
            <person name="Guimaraes J.B."/>
            <person name="Mendonca D."/>
            <person name="Nobrega F."/>
            <person name="Rodrigues L."/>
            <person name="Saibo N.J.M."/>
            <person name="Varela M.C."/>
            <person name="Egas C."/>
            <person name="Matos J."/>
            <person name="Miguel C.M."/>
            <person name="Oliveira M.M."/>
            <person name="Ricardo C.P."/>
            <person name="Goncalves S."/>
        </authorList>
    </citation>
    <scope>NUCLEOTIDE SEQUENCE [LARGE SCALE GENOMIC DNA]</scope>
    <source>
        <strain evidence="4">cv. HL8</strain>
    </source>
</reference>
<comment type="caution">
    <text evidence="3">The sequence shown here is derived from an EMBL/GenBank/DDBJ whole genome shotgun (WGS) entry which is preliminary data.</text>
</comment>
<evidence type="ECO:0000256" key="2">
    <source>
        <dbReference type="SAM" id="Phobius"/>
    </source>
</evidence>
<feature type="compositionally biased region" description="Basic and acidic residues" evidence="1">
    <location>
        <begin position="88"/>
        <end position="102"/>
    </location>
</feature>
<keyword evidence="2" id="KW-0812">Transmembrane</keyword>
<organism evidence="3 4">
    <name type="scientific">Quercus suber</name>
    <name type="common">Cork oak</name>
    <dbReference type="NCBI Taxonomy" id="58331"/>
    <lineage>
        <taxon>Eukaryota</taxon>
        <taxon>Viridiplantae</taxon>
        <taxon>Streptophyta</taxon>
        <taxon>Embryophyta</taxon>
        <taxon>Tracheophyta</taxon>
        <taxon>Spermatophyta</taxon>
        <taxon>Magnoliopsida</taxon>
        <taxon>eudicotyledons</taxon>
        <taxon>Gunneridae</taxon>
        <taxon>Pentapetalae</taxon>
        <taxon>rosids</taxon>
        <taxon>fabids</taxon>
        <taxon>Fagales</taxon>
        <taxon>Fagaceae</taxon>
        <taxon>Quercus</taxon>
    </lineage>
</organism>
<evidence type="ECO:0000313" key="4">
    <source>
        <dbReference type="Proteomes" id="UP000237347"/>
    </source>
</evidence>
<accession>A0AAW0JSJ1</accession>
<dbReference type="Gramene" id="rna-CFP56_52048">
    <property type="protein sequence ID" value="cds-POF03485.1"/>
    <property type="gene ID" value="gene-CFP56_52048"/>
</dbReference>
<evidence type="ECO:0000256" key="1">
    <source>
        <dbReference type="SAM" id="MobiDB-lite"/>
    </source>
</evidence>
<keyword evidence="2" id="KW-1133">Transmembrane helix</keyword>
<gene>
    <name evidence="3" type="ORF">CFP56_029430</name>
</gene>
<dbReference type="PANTHER" id="PTHR36595">
    <property type="entry name" value="TRANSMEMBRANE PROTEIN"/>
    <property type="match status" value="1"/>
</dbReference>
<sequence>MFDSMFDSVTQAASNSLLIFCFCNLIIAILLVASKSSAQLGQQGEIPLSVIINTCTNHKQGTYGKQVFDDNKMLTNVEEVSYFHEAPVVDKEESGNIHHNKDEEEDDDDELRRRAEEFIEKVNKEWKAESLRSSRLV</sequence>
<dbReference type="EMBL" id="PKMF04000483">
    <property type="protein sequence ID" value="KAK7829388.1"/>
    <property type="molecule type" value="Genomic_DNA"/>
</dbReference>
<protein>
    <submittedName>
        <fullName evidence="3">Uncharacterized protein</fullName>
    </submittedName>
</protein>
<keyword evidence="2" id="KW-0472">Membrane</keyword>
<keyword evidence="4" id="KW-1185">Reference proteome</keyword>
<dbReference type="PANTHER" id="PTHR36595:SF1">
    <property type="entry name" value="TRANSMEMBRANE PROTEIN"/>
    <property type="match status" value="1"/>
</dbReference>
<evidence type="ECO:0000313" key="3">
    <source>
        <dbReference type="EMBL" id="KAK7829388.1"/>
    </source>
</evidence>
<dbReference type="Proteomes" id="UP000237347">
    <property type="component" value="Unassembled WGS sequence"/>
</dbReference>
<name>A0AAW0JSJ1_QUESU</name>